<dbReference type="InterPro" id="IPR000160">
    <property type="entry name" value="GGDEF_dom"/>
</dbReference>
<dbReference type="Pfam" id="PF00990">
    <property type="entry name" value="GGDEF"/>
    <property type="match status" value="1"/>
</dbReference>
<dbReference type="SUPFAM" id="SSF141868">
    <property type="entry name" value="EAL domain-like"/>
    <property type="match status" value="1"/>
</dbReference>
<accession>A0ABP7TX39</accession>
<gene>
    <name evidence="5" type="ORF">GCM10022247_67020</name>
</gene>
<dbReference type="InterPro" id="IPR035919">
    <property type="entry name" value="EAL_sf"/>
</dbReference>
<dbReference type="NCBIfam" id="TIGR00229">
    <property type="entry name" value="sensory_box"/>
    <property type="match status" value="1"/>
</dbReference>
<name>A0ABP7TX39_9PSEU</name>
<dbReference type="InterPro" id="IPR052155">
    <property type="entry name" value="Biofilm_reg_signaling"/>
</dbReference>
<dbReference type="PROSITE" id="PS50887">
    <property type="entry name" value="GGDEF"/>
    <property type="match status" value="1"/>
</dbReference>
<evidence type="ECO:0000259" key="4">
    <source>
        <dbReference type="PROSITE" id="PS50887"/>
    </source>
</evidence>
<dbReference type="InterPro" id="IPR035965">
    <property type="entry name" value="PAS-like_dom_sf"/>
</dbReference>
<proteinExistence type="predicted"/>
<dbReference type="CDD" id="cd01949">
    <property type="entry name" value="GGDEF"/>
    <property type="match status" value="1"/>
</dbReference>
<dbReference type="CDD" id="cd00130">
    <property type="entry name" value="PAS"/>
    <property type="match status" value="1"/>
</dbReference>
<sequence>MSAPSPAESGPTAATEVTRESAVSAPALSPARTWVLARTWAAAVTSGTYTPLTRGEVERLTHELLTMLVSAMEAGADTGGLLDEVAERMVRANFTGPDSLSRSVEVLGEGLLDVFGDGADRLTTRVLALIGGLATSYTKAMRERTLHQQQQITDALLRAKQEAERHLRASEARFREVFTSSGVGIALTDFDGRIVQANPALTEILGYSEEELGGLNLYELFQEEGSDTLRSAYRELSDGTRERFRVRRMLATRDGDAVLAYLAVSALHEMPGHIVTMVEDATEVHMLTQRLRQQSLNDALTGLANRQLFSSRLQAALTRMDSRLGVTVLQLDLDGFGVINAGMGPRVGDQLLQVTGKRLEHVFADERNAVVARFGGDEFAVLLENTEDTPYPGKLAVLVNTALAEPTYVDGVGVAVSASIGVVRANSQNLRPEEVLRAADITLRRAKASGKGQWELFDAQHDSEARLRTRLAASIPGAEENGEFEVVYQPVVRLADGQVAFVEARLRWNHPDHGALPHERCVELAEETGMILPLGRSALREACMIAASWPEGPDGAAPGLWLNLTPLQARDPDLAATVRMALADSGMSAARLRLGIPMASLRQHRDEAEENAEVLGDMGVRTALHEFEGGLANLGVCGPLRADLVRIAPWVVHRLSTEDSEADALRVSVHFLIPSLERSGAQVVVGDVGSAEQLEWWQRAGAAFAQGPHFGEPVSSQEIAKILSSPQGKGI</sequence>
<dbReference type="SUPFAM" id="SSF55785">
    <property type="entry name" value="PYP-like sensor domain (PAS domain)"/>
    <property type="match status" value="1"/>
</dbReference>
<organism evidence="5 6">
    <name type="scientific">Allokutzneria multivorans</name>
    <dbReference type="NCBI Taxonomy" id="1142134"/>
    <lineage>
        <taxon>Bacteria</taxon>
        <taxon>Bacillati</taxon>
        <taxon>Actinomycetota</taxon>
        <taxon>Actinomycetes</taxon>
        <taxon>Pseudonocardiales</taxon>
        <taxon>Pseudonocardiaceae</taxon>
        <taxon>Allokutzneria</taxon>
    </lineage>
</organism>
<dbReference type="SUPFAM" id="SSF55073">
    <property type="entry name" value="Nucleotide cyclase"/>
    <property type="match status" value="1"/>
</dbReference>
<dbReference type="Pfam" id="PF00989">
    <property type="entry name" value="PAS"/>
    <property type="match status" value="1"/>
</dbReference>
<feature type="domain" description="GGDEF" evidence="4">
    <location>
        <begin position="324"/>
        <end position="459"/>
    </location>
</feature>
<dbReference type="InterPro" id="IPR000014">
    <property type="entry name" value="PAS"/>
</dbReference>
<evidence type="ECO:0000313" key="5">
    <source>
        <dbReference type="EMBL" id="GAA4032588.1"/>
    </source>
</evidence>
<comment type="caution">
    <text evidence="5">The sequence shown here is derived from an EMBL/GenBank/DDBJ whole genome shotgun (WGS) entry which is preliminary data.</text>
</comment>
<evidence type="ECO:0000259" key="3">
    <source>
        <dbReference type="PROSITE" id="PS50883"/>
    </source>
</evidence>
<feature type="domain" description="PAS" evidence="2">
    <location>
        <begin position="170"/>
        <end position="240"/>
    </location>
</feature>
<dbReference type="Gene3D" id="3.20.20.450">
    <property type="entry name" value="EAL domain"/>
    <property type="match status" value="1"/>
</dbReference>
<feature type="domain" description="EAL" evidence="3">
    <location>
        <begin position="468"/>
        <end position="727"/>
    </location>
</feature>
<dbReference type="Gene3D" id="3.30.450.20">
    <property type="entry name" value="PAS domain"/>
    <property type="match status" value="1"/>
</dbReference>
<dbReference type="InterPro" id="IPR001633">
    <property type="entry name" value="EAL_dom"/>
</dbReference>
<dbReference type="InterPro" id="IPR029787">
    <property type="entry name" value="Nucleotide_cyclase"/>
</dbReference>
<dbReference type="NCBIfam" id="TIGR00254">
    <property type="entry name" value="GGDEF"/>
    <property type="match status" value="1"/>
</dbReference>
<dbReference type="SMART" id="SM00091">
    <property type="entry name" value="PAS"/>
    <property type="match status" value="1"/>
</dbReference>
<dbReference type="InterPro" id="IPR043128">
    <property type="entry name" value="Rev_trsase/Diguanyl_cyclase"/>
</dbReference>
<dbReference type="PANTHER" id="PTHR44757">
    <property type="entry name" value="DIGUANYLATE CYCLASE DGCP"/>
    <property type="match status" value="1"/>
</dbReference>
<evidence type="ECO:0000256" key="1">
    <source>
        <dbReference type="SAM" id="MobiDB-lite"/>
    </source>
</evidence>
<dbReference type="Proteomes" id="UP001501747">
    <property type="component" value="Unassembled WGS sequence"/>
</dbReference>
<dbReference type="CDD" id="cd01948">
    <property type="entry name" value="EAL"/>
    <property type="match status" value="1"/>
</dbReference>
<protein>
    <submittedName>
        <fullName evidence="5">Diguanylate cyclase</fullName>
    </submittedName>
</protein>
<reference evidence="6" key="1">
    <citation type="journal article" date="2019" name="Int. J. Syst. Evol. Microbiol.">
        <title>The Global Catalogue of Microorganisms (GCM) 10K type strain sequencing project: providing services to taxonomists for standard genome sequencing and annotation.</title>
        <authorList>
            <consortium name="The Broad Institute Genomics Platform"/>
            <consortium name="The Broad Institute Genome Sequencing Center for Infectious Disease"/>
            <person name="Wu L."/>
            <person name="Ma J."/>
        </authorList>
    </citation>
    <scope>NUCLEOTIDE SEQUENCE [LARGE SCALE GENOMIC DNA]</scope>
    <source>
        <strain evidence="6">JCM 17342</strain>
    </source>
</reference>
<dbReference type="Gene3D" id="3.30.70.270">
    <property type="match status" value="1"/>
</dbReference>
<dbReference type="InterPro" id="IPR013767">
    <property type="entry name" value="PAS_fold"/>
</dbReference>
<keyword evidence="6" id="KW-1185">Reference proteome</keyword>
<dbReference type="PROSITE" id="PS50112">
    <property type="entry name" value="PAS"/>
    <property type="match status" value="1"/>
</dbReference>
<dbReference type="SMART" id="SM00052">
    <property type="entry name" value="EAL"/>
    <property type="match status" value="1"/>
</dbReference>
<dbReference type="RefSeq" id="WP_344884173.1">
    <property type="nucleotide sequence ID" value="NZ_BAABAL010000021.1"/>
</dbReference>
<evidence type="ECO:0000259" key="2">
    <source>
        <dbReference type="PROSITE" id="PS50112"/>
    </source>
</evidence>
<evidence type="ECO:0000313" key="6">
    <source>
        <dbReference type="Proteomes" id="UP001501747"/>
    </source>
</evidence>
<dbReference type="Pfam" id="PF00563">
    <property type="entry name" value="EAL"/>
    <property type="match status" value="1"/>
</dbReference>
<dbReference type="PROSITE" id="PS50883">
    <property type="entry name" value="EAL"/>
    <property type="match status" value="1"/>
</dbReference>
<feature type="region of interest" description="Disordered" evidence="1">
    <location>
        <begin position="1"/>
        <end position="23"/>
    </location>
</feature>
<dbReference type="EMBL" id="BAABAL010000021">
    <property type="protein sequence ID" value="GAA4032588.1"/>
    <property type="molecule type" value="Genomic_DNA"/>
</dbReference>
<dbReference type="PANTHER" id="PTHR44757:SF2">
    <property type="entry name" value="BIOFILM ARCHITECTURE MAINTENANCE PROTEIN MBAA"/>
    <property type="match status" value="1"/>
</dbReference>
<dbReference type="SMART" id="SM00267">
    <property type="entry name" value="GGDEF"/>
    <property type="match status" value="1"/>
</dbReference>